<dbReference type="RefSeq" id="WP_138153155.1">
    <property type="nucleotide sequence ID" value="NZ_VANU01000005.1"/>
</dbReference>
<reference evidence="2 3" key="1">
    <citation type="submission" date="2019-05" db="EMBL/GenBank/DDBJ databases">
        <title>Arcobacter sp. nov., isolated from sea sediment.</title>
        <authorList>
            <person name="Kim W."/>
        </authorList>
    </citation>
    <scope>NUCLEOTIDE SEQUENCE [LARGE SCALE GENOMIC DNA]</scope>
    <source>
        <strain evidence="2 3">CAU 1517</strain>
    </source>
</reference>
<organism evidence="2 3">
    <name type="scientific">Arcobacter arenosus</name>
    <dbReference type="NCBI Taxonomy" id="2576037"/>
    <lineage>
        <taxon>Bacteria</taxon>
        <taxon>Pseudomonadati</taxon>
        <taxon>Campylobacterota</taxon>
        <taxon>Epsilonproteobacteria</taxon>
        <taxon>Campylobacterales</taxon>
        <taxon>Arcobacteraceae</taxon>
        <taxon>Arcobacter</taxon>
    </lineage>
</organism>
<gene>
    <name evidence="2" type="ORF">FDK22_11685</name>
</gene>
<keyword evidence="1" id="KW-1133">Transmembrane helix</keyword>
<feature type="transmembrane region" description="Helical" evidence="1">
    <location>
        <begin position="7"/>
        <end position="28"/>
    </location>
</feature>
<evidence type="ECO:0000313" key="3">
    <source>
        <dbReference type="Proteomes" id="UP000308901"/>
    </source>
</evidence>
<protein>
    <submittedName>
        <fullName evidence="2">Uncharacterized protein</fullName>
    </submittedName>
</protein>
<evidence type="ECO:0000313" key="2">
    <source>
        <dbReference type="EMBL" id="TLP36901.1"/>
    </source>
</evidence>
<dbReference type="AlphaFoldDB" id="A0A5R8XYT2"/>
<name>A0A5R8XYT2_9BACT</name>
<accession>A0A5R8XYT2</accession>
<dbReference type="Proteomes" id="UP000308901">
    <property type="component" value="Unassembled WGS sequence"/>
</dbReference>
<keyword evidence="3" id="KW-1185">Reference proteome</keyword>
<keyword evidence="1" id="KW-0472">Membrane</keyword>
<dbReference type="OrthoDB" id="8527335at2"/>
<comment type="caution">
    <text evidence="2">The sequence shown here is derived from an EMBL/GenBank/DDBJ whole genome shotgun (WGS) entry which is preliminary data.</text>
</comment>
<evidence type="ECO:0000256" key="1">
    <source>
        <dbReference type="SAM" id="Phobius"/>
    </source>
</evidence>
<dbReference type="EMBL" id="VANU01000005">
    <property type="protein sequence ID" value="TLP36901.1"/>
    <property type="molecule type" value="Genomic_DNA"/>
</dbReference>
<keyword evidence="1" id="KW-0812">Transmembrane</keyword>
<sequence length="106" mass="12289">MNKKSKYFIGITIFLISSVLILIVYLNMNESIDKKELNEKKAFLKVTALPDLAISTEAMYIRHRTLSDTFSLLKESPELREYFPSTYTYSHSHILNNTPSKVLNEK</sequence>
<proteinExistence type="predicted"/>